<comment type="caution">
    <text evidence="1">The sequence shown here is derived from an EMBL/GenBank/DDBJ whole genome shotgun (WGS) entry which is preliminary data.</text>
</comment>
<accession>X1FXI1</accession>
<dbReference type="AlphaFoldDB" id="X1FXI1"/>
<gene>
    <name evidence="1" type="ORF">S03H2_25604</name>
</gene>
<proteinExistence type="predicted"/>
<organism evidence="1">
    <name type="scientific">marine sediment metagenome</name>
    <dbReference type="NCBI Taxonomy" id="412755"/>
    <lineage>
        <taxon>unclassified sequences</taxon>
        <taxon>metagenomes</taxon>
        <taxon>ecological metagenomes</taxon>
    </lineage>
</organism>
<sequence length="33" mass="3518">RFLLAEVFSVAAVASYGPLDVMPTLRLATRVPG</sequence>
<feature type="non-terminal residue" evidence="1">
    <location>
        <position position="1"/>
    </location>
</feature>
<reference evidence="1" key="1">
    <citation type="journal article" date="2014" name="Front. Microbiol.">
        <title>High frequency of phylogenetically diverse reductive dehalogenase-homologous genes in deep subseafloor sedimentary metagenomes.</title>
        <authorList>
            <person name="Kawai M."/>
            <person name="Futagami T."/>
            <person name="Toyoda A."/>
            <person name="Takaki Y."/>
            <person name="Nishi S."/>
            <person name="Hori S."/>
            <person name="Arai W."/>
            <person name="Tsubouchi T."/>
            <person name="Morono Y."/>
            <person name="Uchiyama I."/>
            <person name="Ito T."/>
            <person name="Fujiyama A."/>
            <person name="Inagaki F."/>
            <person name="Takami H."/>
        </authorList>
    </citation>
    <scope>NUCLEOTIDE SEQUENCE</scope>
    <source>
        <strain evidence="1">Expedition CK06-06</strain>
    </source>
</reference>
<dbReference type="EMBL" id="BARU01014549">
    <property type="protein sequence ID" value="GAH34019.1"/>
    <property type="molecule type" value="Genomic_DNA"/>
</dbReference>
<protein>
    <submittedName>
        <fullName evidence="1">Uncharacterized protein</fullName>
    </submittedName>
</protein>
<evidence type="ECO:0000313" key="1">
    <source>
        <dbReference type="EMBL" id="GAH34019.1"/>
    </source>
</evidence>
<name>X1FXI1_9ZZZZ</name>